<keyword evidence="9" id="KW-0812">Transmembrane</keyword>
<keyword evidence="9" id="KW-1133">Transmembrane helix</keyword>
<keyword evidence="3" id="KW-0597">Phosphoprotein</keyword>
<reference evidence="11 12" key="1">
    <citation type="submission" date="2016-10" db="EMBL/GenBank/DDBJ databases">
        <authorList>
            <person name="de Groot N.N."/>
        </authorList>
    </citation>
    <scope>NUCLEOTIDE SEQUENCE [LARGE SCALE GENOMIC DNA]</scope>
    <source>
        <strain evidence="11 12">CGMCC 1.3801</strain>
    </source>
</reference>
<dbReference type="Proteomes" id="UP000182124">
    <property type="component" value="Unassembled WGS sequence"/>
</dbReference>
<dbReference type="EMBL" id="FMTY01000007">
    <property type="protein sequence ID" value="SCX16655.1"/>
    <property type="molecule type" value="Genomic_DNA"/>
</dbReference>
<dbReference type="CDD" id="cd16917">
    <property type="entry name" value="HATPase_UhpB-NarQ-NarX-like"/>
    <property type="match status" value="1"/>
</dbReference>
<evidence type="ECO:0000256" key="9">
    <source>
        <dbReference type="SAM" id="Phobius"/>
    </source>
</evidence>
<dbReference type="PANTHER" id="PTHR24421">
    <property type="entry name" value="NITRATE/NITRITE SENSOR PROTEIN NARX-RELATED"/>
    <property type="match status" value="1"/>
</dbReference>
<evidence type="ECO:0000259" key="10">
    <source>
        <dbReference type="PROSITE" id="PS50109"/>
    </source>
</evidence>
<feature type="domain" description="Histidine kinase" evidence="10">
    <location>
        <begin position="591"/>
        <end position="677"/>
    </location>
</feature>
<evidence type="ECO:0000256" key="6">
    <source>
        <dbReference type="ARBA" id="ARBA00022777"/>
    </source>
</evidence>
<proteinExistence type="predicted"/>
<protein>
    <recommendedName>
        <fullName evidence="2">histidine kinase</fullName>
        <ecNumber evidence="2">2.7.13.3</ecNumber>
    </recommendedName>
</protein>
<keyword evidence="7" id="KW-0067">ATP-binding</keyword>
<accession>A0A1G4W4J4</accession>
<keyword evidence="9" id="KW-0472">Membrane</keyword>
<keyword evidence="6 11" id="KW-0418">Kinase</keyword>
<dbReference type="SUPFAM" id="SSF55874">
    <property type="entry name" value="ATPase domain of HSP90 chaperone/DNA topoisomerase II/histidine kinase"/>
    <property type="match status" value="1"/>
</dbReference>
<dbReference type="GO" id="GO:0000155">
    <property type="term" value="F:phosphorelay sensor kinase activity"/>
    <property type="evidence" value="ECO:0007669"/>
    <property type="project" value="InterPro"/>
</dbReference>
<evidence type="ECO:0000256" key="5">
    <source>
        <dbReference type="ARBA" id="ARBA00022741"/>
    </source>
</evidence>
<evidence type="ECO:0000256" key="7">
    <source>
        <dbReference type="ARBA" id="ARBA00022840"/>
    </source>
</evidence>
<feature type="transmembrane region" description="Helical" evidence="9">
    <location>
        <begin position="422"/>
        <end position="440"/>
    </location>
</feature>
<dbReference type="InterPro" id="IPR011712">
    <property type="entry name" value="Sig_transdc_His_kin_sub3_dim/P"/>
</dbReference>
<dbReference type="Gene3D" id="3.30.565.10">
    <property type="entry name" value="Histidine kinase-like ATPase, C-terminal domain"/>
    <property type="match status" value="1"/>
</dbReference>
<dbReference type="InterPro" id="IPR011990">
    <property type="entry name" value="TPR-like_helical_dom_sf"/>
</dbReference>
<dbReference type="Gene3D" id="1.20.5.1930">
    <property type="match status" value="1"/>
</dbReference>
<dbReference type="eggNOG" id="COG4585">
    <property type="taxonomic scope" value="Bacteria"/>
</dbReference>
<dbReference type="InterPro" id="IPR050482">
    <property type="entry name" value="Sensor_HK_TwoCompSys"/>
</dbReference>
<dbReference type="GO" id="GO:0016020">
    <property type="term" value="C:membrane"/>
    <property type="evidence" value="ECO:0007669"/>
    <property type="project" value="InterPro"/>
</dbReference>
<dbReference type="Pfam" id="PF07730">
    <property type="entry name" value="HisKA_3"/>
    <property type="match status" value="1"/>
</dbReference>
<dbReference type="PANTHER" id="PTHR24421:SF10">
    <property type="entry name" value="NITRATE_NITRITE SENSOR PROTEIN NARQ"/>
    <property type="match status" value="1"/>
</dbReference>
<dbReference type="InterPro" id="IPR019734">
    <property type="entry name" value="TPR_rpt"/>
</dbReference>
<evidence type="ECO:0000256" key="1">
    <source>
        <dbReference type="ARBA" id="ARBA00000085"/>
    </source>
</evidence>
<dbReference type="SUPFAM" id="SSF48452">
    <property type="entry name" value="TPR-like"/>
    <property type="match status" value="1"/>
</dbReference>
<dbReference type="Pfam" id="PF02518">
    <property type="entry name" value="HATPase_c"/>
    <property type="match status" value="1"/>
</dbReference>
<dbReference type="InterPro" id="IPR003594">
    <property type="entry name" value="HATPase_dom"/>
</dbReference>
<evidence type="ECO:0000313" key="11">
    <source>
        <dbReference type="EMBL" id="SCX16655.1"/>
    </source>
</evidence>
<dbReference type="InterPro" id="IPR036890">
    <property type="entry name" value="HATPase_C_sf"/>
</dbReference>
<dbReference type="SMART" id="SM00028">
    <property type="entry name" value="TPR"/>
    <property type="match status" value="3"/>
</dbReference>
<dbReference type="Gene3D" id="1.25.40.10">
    <property type="entry name" value="Tetratricopeptide repeat domain"/>
    <property type="match status" value="1"/>
</dbReference>
<dbReference type="STRING" id="329186.SAMN02927925_02397"/>
<keyword evidence="4" id="KW-0808">Transferase</keyword>
<evidence type="ECO:0000256" key="4">
    <source>
        <dbReference type="ARBA" id="ARBA00022679"/>
    </source>
</evidence>
<dbReference type="InterPro" id="IPR005467">
    <property type="entry name" value="His_kinase_dom"/>
</dbReference>
<evidence type="ECO:0000256" key="2">
    <source>
        <dbReference type="ARBA" id="ARBA00012438"/>
    </source>
</evidence>
<dbReference type="AlphaFoldDB" id="A0A1G4W4J4"/>
<evidence type="ECO:0000256" key="3">
    <source>
        <dbReference type="ARBA" id="ARBA00022553"/>
    </source>
</evidence>
<dbReference type="EC" id="2.7.13.3" evidence="2"/>
<evidence type="ECO:0000313" key="12">
    <source>
        <dbReference type="Proteomes" id="UP000182124"/>
    </source>
</evidence>
<sequence length="677" mass="78188">MKIKLKIILLLILSISSCEKKESNLKGIDSENVDSLLTWSQKNNIDKEKRIAFLKKADKLLVKDYDSSFRDRYYILASLYHYNSNEKRSLEILEFVKEKSLLFKDTLGLILTDCQIANSNSRAFKIDSAYYYFTRAEKLSTKLKSKPYFDFILLNKADLLCFQRDYVGAEVKAIEALRIAKRKNNNRLIYDCYITIGNSLSGIKNYDSAKDYYQKSIEKSIELKNDPQYVTLKAQPYNYISEILLNEGDYISAINYVEKALKLANFRKVDPAMFSYLNNKKAIAKIRITQDGSLKILKETLRIGDSLGNSSIGFTSRFYLAEYYLSVGDTLRAKEYCENGKRIAITKKNFEGELKTMELLAKIDPKNSAFYNERFISLNDSLQNVERATRNKFARIEFETDEITTQKNLAEAEKEKISAQRWMILGFSLFFLAVFIFLYISHRQRSKNKELQYLQQQQKANEEIYRLMLDQQQKIEEGKQIEKRRISKELHDGVMGKLSSIRMNLFVLGKNPDSETLIRCMEHVDEIQNIEKEIRKISHDLNQNLFADASDFMLMVTNLVDNIREHSAIHFKIIADEKIDWNRINSSVKMQVYRILQEALQNIEKYANATTVVISMLEKEDHLSVTITDDGIGFDPRSGKSGIGHKNMHERAAEINGKCIISSAIGKGTAINLIIPT</sequence>
<comment type="catalytic activity">
    <reaction evidence="1">
        <text>ATP + protein L-histidine = ADP + protein N-phospho-L-histidine.</text>
        <dbReference type="EC" id="2.7.13.3"/>
    </reaction>
</comment>
<dbReference type="PROSITE" id="PS50109">
    <property type="entry name" value="HIS_KIN"/>
    <property type="match status" value="1"/>
</dbReference>
<organism evidence="11 12">
    <name type="scientific">Flavobacterium saliperosum</name>
    <dbReference type="NCBI Taxonomy" id="329186"/>
    <lineage>
        <taxon>Bacteria</taxon>
        <taxon>Pseudomonadati</taxon>
        <taxon>Bacteroidota</taxon>
        <taxon>Flavobacteriia</taxon>
        <taxon>Flavobacteriales</taxon>
        <taxon>Flavobacteriaceae</taxon>
        <taxon>Flavobacterium</taxon>
    </lineage>
</organism>
<dbReference type="GO" id="GO:0005524">
    <property type="term" value="F:ATP binding"/>
    <property type="evidence" value="ECO:0007669"/>
    <property type="project" value="UniProtKB-KW"/>
</dbReference>
<dbReference type="GO" id="GO:0046983">
    <property type="term" value="F:protein dimerization activity"/>
    <property type="evidence" value="ECO:0007669"/>
    <property type="project" value="InterPro"/>
</dbReference>
<dbReference type="PROSITE" id="PS51257">
    <property type="entry name" value="PROKAR_LIPOPROTEIN"/>
    <property type="match status" value="1"/>
</dbReference>
<keyword evidence="8" id="KW-0902">Two-component regulatory system</keyword>
<gene>
    <name evidence="11" type="ORF">SAMN02927925_02397</name>
</gene>
<keyword evidence="5" id="KW-0547">Nucleotide-binding</keyword>
<evidence type="ECO:0000256" key="8">
    <source>
        <dbReference type="ARBA" id="ARBA00023012"/>
    </source>
</evidence>
<name>A0A1G4W4J4_9FLAO</name>